<name>A0A385SNR9_9BACT</name>
<dbReference type="EMBL" id="CP032382">
    <property type="protein sequence ID" value="AYB32001.1"/>
    <property type="molecule type" value="Genomic_DNA"/>
</dbReference>
<proteinExistence type="predicted"/>
<evidence type="ECO:0008006" key="3">
    <source>
        <dbReference type="Google" id="ProtNLM"/>
    </source>
</evidence>
<dbReference type="KEGG" id="chk:D4L85_16145"/>
<dbReference type="Proteomes" id="UP000266183">
    <property type="component" value="Chromosome"/>
</dbReference>
<protein>
    <recommendedName>
        <fullName evidence="3">TerB family tellurite resistance protein</fullName>
    </recommendedName>
</protein>
<evidence type="ECO:0000313" key="2">
    <source>
        <dbReference type="Proteomes" id="UP000266183"/>
    </source>
</evidence>
<accession>A0A385SNR9</accession>
<gene>
    <name evidence="1" type="ORF">D4L85_16145</name>
</gene>
<keyword evidence="2" id="KW-1185">Reference proteome</keyword>
<dbReference type="AlphaFoldDB" id="A0A385SNR9"/>
<reference evidence="2" key="1">
    <citation type="submission" date="2018-09" db="EMBL/GenBank/DDBJ databases">
        <title>Chryseolinea sp. KIS68-18 isolated from soil.</title>
        <authorList>
            <person name="Weon H.-Y."/>
            <person name="Kwon S.-W."/>
            <person name="Lee S.A."/>
        </authorList>
    </citation>
    <scope>NUCLEOTIDE SEQUENCE [LARGE SCALE GENOMIC DNA]</scope>
    <source>
        <strain evidence="2">KIS68-18</strain>
    </source>
</reference>
<evidence type="ECO:0000313" key="1">
    <source>
        <dbReference type="EMBL" id="AYB32001.1"/>
    </source>
</evidence>
<sequence length="229" mass="26332">MKTKDNDNKTIAMKKIGMTIGMVLCCVIVLAQSPNLNEWLRQKKTQRKYLIQQIAALKVYLEYLKTGYKIVDKGLTVIGDIKDGAFNLDKDYFNSLKQVNPLIRKSPKVNEILMYQQTIINEFKRLIDYCNSDSHYTTGDINYVKAVYNGMLSEGNNAVDELTFITTAGEAEMKDDERLERLDKVHADVQDQYAFTKDFVAGTKMLGLQRAREQHEIQSIRKLYTINNP</sequence>
<organism evidence="1 2">
    <name type="scientific">Chryseolinea soli</name>
    <dbReference type="NCBI Taxonomy" id="2321403"/>
    <lineage>
        <taxon>Bacteria</taxon>
        <taxon>Pseudomonadati</taxon>
        <taxon>Bacteroidota</taxon>
        <taxon>Cytophagia</taxon>
        <taxon>Cytophagales</taxon>
        <taxon>Fulvivirgaceae</taxon>
        <taxon>Chryseolinea</taxon>
    </lineage>
</organism>